<dbReference type="GO" id="GO:0005737">
    <property type="term" value="C:cytoplasm"/>
    <property type="evidence" value="ECO:0000318"/>
    <property type="project" value="GO_Central"/>
</dbReference>
<dbReference type="CDD" id="cd02440">
    <property type="entry name" value="AdoMet_MTases"/>
    <property type="match status" value="1"/>
</dbReference>
<organism evidence="11 12">
    <name type="scientific">Zostera marina</name>
    <name type="common">Eelgrass</name>
    <dbReference type="NCBI Taxonomy" id="29655"/>
    <lineage>
        <taxon>Eukaryota</taxon>
        <taxon>Viridiplantae</taxon>
        <taxon>Streptophyta</taxon>
        <taxon>Embryophyta</taxon>
        <taxon>Tracheophyta</taxon>
        <taxon>Spermatophyta</taxon>
        <taxon>Magnoliopsida</taxon>
        <taxon>Liliopsida</taxon>
        <taxon>Zosteraceae</taxon>
        <taxon>Zostera</taxon>
    </lineage>
</organism>
<dbReference type="Pfam" id="PF03141">
    <property type="entry name" value="Methyltransf_29"/>
    <property type="match status" value="1"/>
</dbReference>
<evidence type="ECO:0000256" key="2">
    <source>
        <dbReference type="ARBA" id="ARBA00008361"/>
    </source>
</evidence>
<proteinExistence type="inferred from homology"/>
<keyword evidence="3 10" id="KW-0489">Methyltransferase</keyword>
<evidence type="ECO:0000256" key="4">
    <source>
        <dbReference type="ARBA" id="ARBA00022679"/>
    </source>
</evidence>
<evidence type="ECO:0000256" key="5">
    <source>
        <dbReference type="ARBA" id="ARBA00022692"/>
    </source>
</evidence>
<keyword evidence="4 10" id="KW-0808">Transferase</keyword>
<evidence type="ECO:0000256" key="10">
    <source>
        <dbReference type="RuleBase" id="RU366043"/>
    </source>
</evidence>
<dbReference type="PANTHER" id="PTHR10108:SF1144">
    <property type="entry name" value="METHYLTRANSFERASE PMT10-RELATED"/>
    <property type="match status" value="1"/>
</dbReference>
<evidence type="ECO:0000313" key="11">
    <source>
        <dbReference type="EMBL" id="KMZ73337.1"/>
    </source>
</evidence>
<evidence type="ECO:0000256" key="9">
    <source>
        <dbReference type="ARBA" id="ARBA00023180"/>
    </source>
</evidence>
<dbReference type="GO" id="GO:0000139">
    <property type="term" value="C:Golgi membrane"/>
    <property type="evidence" value="ECO:0007669"/>
    <property type="project" value="UniProtKB-SubCell"/>
</dbReference>
<keyword evidence="8" id="KW-0472">Membrane</keyword>
<dbReference type="SUPFAM" id="SSF53335">
    <property type="entry name" value="S-adenosyl-L-methionine-dependent methyltransferases"/>
    <property type="match status" value="2"/>
</dbReference>
<name>A0A0K9PYM3_ZOSMR</name>
<dbReference type="FunFam" id="3.40.50.150:FF:000043">
    <property type="entry name" value="probable methyltransferase PMT3"/>
    <property type="match status" value="1"/>
</dbReference>
<comment type="subcellular location">
    <subcellularLocation>
        <location evidence="1">Golgi apparatus membrane</location>
        <topology evidence="1">Single-pass type II membrane protein</topology>
    </subcellularLocation>
    <subcellularLocation>
        <location evidence="10">Membrane</location>
        <topology evidence="10">Single-pass type II membrane protein</topology>
    </subcellularLocation>
</comment>
<keyword evidence="6 10" id="KW-0735">Signal-anchor</keyword>
<keyword evidence="12" id="KW-1185">Reference proteome</keyword>
<dbReference type="AlphaFoldDB" id="A0A0K9PYM3"/>
<evidence type="ECO:0000256" key="7">
    <source>
        <dbReference type="ARBA" id="ARBA00022989"/>
    </source>
</evidence>
<evidence type="ECO:0000256" key="6">
    <source>
        <dbReference type="ARBA" id="ARBA00022968"/>
    </source>
</evidence>
<evidence type="ECO:0000256" key="3">
    <source>
        <dbReference type="ARBA" id="ARBA00022603"/>
    </source>
</evidence>
<accession>A0A0K9PYM3</accession>
<dbReference type="GO" id="GO:0032259">
    <property type="term" value="P:methylation"/>
    <property type="evidence" value="ECO:0007669"/>
    <property type="project" value="UniProtKB-KW"/>
</dbReference>
<evidence type="ECO:0000256" key="8">
    <source>
        <dbReference type="ARBA" id="ARBA00023136"/>
    </source>
</evidence>
<dbReference type="Gene3D" id="3.40.50.150">
    <property type="entry name" value="Vaccinia Virus protein VP39"/>
    <property type="match status" value="1"/>
</dbReference>
<keyword evidence="7" id="KW-1133">Transmembrane helix</keyword>
<dbReference type="Proteomes" id="UP000036987">
    <property type="component" value="Unassembled WGS sequence"/>
</dbReference>
<dbReference type="OrthoDB" id="2013972at2759"/>
<reference evidence="12" key="1">
    <citation type="journal article" date="2016" name="Nature">
        <title>The genome of the seagrass Zostera marina reveals angiosperm adaptation to the sea.</title>
        <authorList>
            <person name="Olsen J.L."/>
            <person name="Rouze P."/>
            <person name="Verhelst B."/>
            <person name="Lin Y.-C."/>
            <person name="Bayer T."/>
            <person name="Collen J."/>
            <person name="Dattolo E."/>
            <person name="De Paoli E."/>
            <person name="Dittami S."/>
            <person name="Maumus F."/>
            <person name="Michel G."/>
            <person name="Kersting A."/>
            <person name="Lauritano C."/>
            <person name="Lohaus R."/>
            <person name="Toepel M."/>
            <person name="Tonon T."/>
            <person name="Vanneste K."/>
            <person name="Amirebrahimi M."/>
            <person name="Brakel J."/>
            <person name="Bostroem C."/>
            <person name="Chovatia M."/>
            <person name="Grimwood J."/>
            <person name="Jenkins J.W."/>
            <person name="Jueterbock A."/>
            <person name="Mraz A."/>
            <person name="Stam W.T."/>
            <person name="Tice H."/>
            <person name="Bornberg-Bauer E."/>
            <person name="Green P.J."/>
            <person name="Pearson G.A."/>
            <person name="Procaccini G."/>
            <person name="Duarte C.M."/>
            <person name="Schmutz J."/>
            <person name="Reusch T.B.H."/>
            <person name="Van de Peer Y."/>
        </authorList>
    </citation>
    <scope>NUCLEOTIDE SEQUENCE [LARGE SCALE GENOMIC DNA]</scope>
    <source>
        <strain evidence="12">cv. Finnish</strain>
    </source>
</reference>
<comment type="similarity">
    <text evidence="2 10">Belongs to the methyltransferase superfamily.</text>
</comment>
<dbReference type="OMA" id="VWYVDLR"/>
<dbReference type="InterPro" id="IPR004159">
    <property type="entry name" value="Put_SAM_MeTrfase"/>
</dbReference>
<keyword evidence="9 10" id="KW-0325">Glycoprotein</keyword>
<comment type="caution">
    <text evidence="11">The sequence shown here is derived from an EMBL/GenBank/DDBJ whole genome shotgun (WGS) entry which is preliminary data.</text>
</comment>
<dbReference type="EC" id="2.1.1.-" evidence="10"/>
<keyword evidence="5" id="KW-0812">Transmembrane</keyword>
<protein>
    <recommendedName>
        <fullName evidence="10">Methyltransferase</fullName>
        <ecNumber evidence="10">2.1.1.-</ecNumber>
    </recommendedName>
</protein>
<dbReference type="STRING" id="29655.A0A0K9PYM3"/>
<dbReference type="EMBL" id="LFYR01000585">
    <property type="protein sequence ID" value="KMZ73337.1"/>
    <property type="molecule type" value="Genomic_DNA"/>
</dbReference>
<dbReference type="PANTHER" id="PTHR10108">
    <property type="entry name" value="SAM-DEPENDENT METHYLTRANSFERASE"/>
    <property type="match status" value="1"/>
</dbReference>
<gene>
    <name evidence="11" type="ORF">ZOSMA_14G01010</name>
</gene>
<evidence type="ECO:0000313" key="12">
    <source>
        <dbReference type="Proteomes" id="UP000036987"/>
    </source>
</evidence>
<dbReference type="InterPro" id="IPR029063">
    <property type="entry name" value="SAM-dependent_MTases_sf"/>
</dbReference>
<sequence length="648" mass="73981">MKPTWTFWFGNLSTPVTKISLFVLFSIAFFFLGKYLSSVPSTSQIFFFMPSSTTSFPTHETLIITPPNADKNINITSLIHSPPPPPPKPELFGVLDKDGVMQDDFIVGENLNSDLTEDNWGDGPMNQTSVDRFVIRVSKFKRCPDGMREYIPCLDNNGNIRGSDKFQRHCPKKGKGLNCLVPPPKGYKLSIRWPASRDEIWYSNVPHTSLVDDKGGQNWIKKEKNKFKFPSGGTQFIHGADQYLNQISKMIPDVAFGSRTRVALDVGCGVASFGAFLLSRNVLTLSVAPKDVHENQIQFALERGVPAMIAVFAERRLLYPSQAFDLIHCSRCRISWTNDDGILLLEVNRMLRAGGVFVWAAQPVYKHEKSQQETWKEMEDLTTRMCWELVKKEGYIAIWKKPSNNNCYIGRSIGTKPPLCDVDDDQDNVWYVDMKPCITRLPEDGHGAIVRSWPARLHYPSDRIQSVAMDAFMSKKDLFQAESRYWKEVVGSYVRAFHWKKLNFRNVMDMRAGFGGFAAAMIYHKIDCWTINVVPISEPNTLPVIYDRGLIGVAHDWCESFNTYPRTYDLLHAADLFSKERKRCNSSNILLEMDRMLRPGGRAFFRDNKLVIEEINHITDAMGWRCNVGMTEEGPYANRRLLMCEKLL</sequence>
<evidence type="ECO:0000256" key="1">
    <source>
        <dbReference type="ARBA" id="ARBA00004323"/>
    </source>
</evidence>
<dbReference type="GO" id="GO:0008168">
    <property type="term" value="F:methyltransferase activity"/>
    <property type="evidence" value="ECO:0007669"/>
    <property type="project" value="UniProtKB-UniRule"/>
</dbReference>